<comment type="caution">
    <text evidence="1">The sequence shown here is derived from an EMBL/GenBank/DDBJ whole genome shotgun (WGS) entry which is preliminary data.</text>
</comment>
<name>A0ABR1CFP8_NECAM</name>
<accession>A0ABR1CFP8</accession>
<protein>
    <submittedName>
        <fullName evidence="1">Uncharacterized protein</fullName>
    </submittedName>
</protein>
<keyword evidence="2" id="KW-1185">Reference proteome</keyword>
<reference evidence="1 2" key="1">
    <citation type="submission" date="2023-08" db="EMBL/GenBank/DDBJ databases">
        <title>A Necator americanus chromosomal reference genome.</title>
        <authorList>
            <person name="Ilik V."/>
            <person name="Petrzelkova K.J."/>
            <person name="Pardy F."/>
            <person name="Fuh T."/>
            <person name="Niatou-Singa F.S."/>
            <person name="Gouil Q."/>
            <person name="Baker L."/>
            <person name="Ritchie M.E."/>
            <person name="Jex A.R."/>
            <person name="Gazzola D."/>
            <person name="Li H."/>
            <person name="Toshio Fujiwara R."/>
            <person name="Zhan B."/>
            <person name="Aroian R.V."/>
            <person name="Pafco B."/>
            <person name="Schwarz E.M."/>
        </authorList>
    </citation>
    <scope>NUCLEOTIDE SEQUENCE [LARGE SCALE GENOMIC DNA]</scope>
    <source>
        <strain evidence="1 2">Aroian</strain>
        <tissue evidence="1">Whole animal</tissue>
    </source>
</reference>
<dbReference type="Proteomes" id="UP001303046">
    <property type="component" value="Unassembled WGS sequence"/>
</dbReference>
<evidence type="ECO:0000313" key="2">
    <source>
        <dbReference type="Proteomes" id="UP001303046"/>
    </source>
</evidence>
<evidence type="ECO:0000313" key="1">
    <source>
        <dbReference type="EMBL" id="KAK6736900.1"/>
    </source>
</evidence>
<proteinExistence type="predicted"/>
<organism evidence="1 2">
    <name type="scientific">Necator americanus</name>
    <name type="common">Human hookworm</name>
    <dbReference type="NCBI Taxonomy" id="51031"/>
    <lineage>
        <taxon>Eukaryota</taxon>
        <taxon>Metazoa</taxon>
        <taxon>Ecdysozoa</taxon>
        <taxon>Nematoda</taxon>
        <taxon>Chromadorea</taxon>
        <taxon>Rhabditida</taxon>
        <taxon>Rhabditina</taxon>
        <taxon>Rhabditomorpha</taxon>
        <taxon>Strongyloidea</taxon>
        <taxon>Ancylostomatidae</taxon>
        <taxon>Bunostominae</taxon>
        <taxon>Necator</taxon>
    </lineage>
</organism>
<dbReference type="EMBL" id="JAVFWL010000002">
    <property type="protein sequence ID" value="KAK6736900.1"/>
    <property type="molecule type" value="Genomic_DNA"/>
</dbReference>
<sequence length="92" mass="10246">MYGASSNNVFEIFLVHHVCNITFLLQSAHQISSRLLSSSPNFVFDFLDHIPIPRHTRLDISLVALVAAEPQIPTFLAHPAKSFVFTNLVGMP</sequence>
<gene>
    <name evidence="1" type="primary">Necator_chrII.g7328</name>
    <name evidence="1" type="ORF">RB195_019535</name>
</gene>